<sequence length="115" mass="12350">MLDTAIAALKTPVADDDVKKAEAAAAIDKTNRGLKNSLNNVLTVRAELGTQLSELDSLDSLGSERALGQAQQMSNLVDVDWNAAISSYVMQQAALQASYKAFSDMQGMSLFQLNR</sequence>
<dbReference type="Proteomes" id="UP000270272">
    <property type="component" value="Chromosome"/>
</dbReference>
<dbReference type="EMBL" id="LR134204">
    <property type="protein sequence ID" value="VEB94542.1"/>
    <property type="molecule type" value="Genomic_DNA"/>
</dbReference>
<dbReference type="AlphaFoldDB" id="A0A3S4IEA8"/>
<evidence type="ECO:0000313" key="2">
    <source>
        <dbReference type="Proteomes" id="UP000270272"/>
    </source>
</evidence>
<dbReference type="Gene3D" id="1.20.1330.10">
    <property type="entry name" value="f41 fragment of flagellin, N-terminal domain"/>
    <property type="match status" value="1"/>
</dbReference>
<keyword evidence="1" id="KW-0969">Cilium</keyword>
<evidence type="ECO:0000313" key="1">
    <source>
        <dbReference type="EMBL" id="VEB94542.1"/>
    </source>
</evidence>
<protein>
    <submittedName>
        <fullName evidence="1">Flagellar hook-associated protein FlgL</fullName>
    </submittedName>
</protein>
<keyword evidence="1" id="KW-0966">Cell projection</keyword>
<accession>A0A3S4IEA8</accession>
<reference evidence="1 2" key="1">
    <citation type="submission" date="2018-12" db="EMBL/GenBank/DDBJ databases">
        <authorList>
            <consortium name="Pathogen Informatics"/>
        </authorList>
    </citation>
    <scope>NUCLEOTIDE SEQUENCE [LARGE SCALE GENOMIC DNA]</scope>
    <source>
        <strain evidence="1 2">NCTC11075</strain>
    </source>
</reference>
<gene>
    <name evidence="1" type="primary">flgL_2</name>
    <name evidence="1" type="ORF">NCTC11075_05465</name>
</gene>
<proteinExistence type="predicted"/>
<keyword evidence="1" id="KW-0282">Flagellum</keyword>
<dbReference type="SUPFAM" id="SSF64518">
    <property type="entry name" value="Phase 1 flagellin"/>
    <property type="match status" value="1"/>
</dbReference>
<name>A0A3S4IEA8_CITKO</name>
<organism evidence="1 2">
    <name type="scientific">Citrobacter koseri</name>
    <name type="common">Citrobacter diversus</name>
    <dbReference type="NCBI Taxonomy" id="545"/>
    <lineage>
        <taxon>Bacteria</taxon>
        <taxon>Pseudomonadati</taxon>
        <taxon>Pseudomonadota</taxon>
        <taxon>Gammaproteobacteria</taxon>
        <taxon>Enterobacterales</taxon>
        <taxon>Enterobacteriaceae</taxon>
        <taxon>Citrobacter</taxon>
    </lineage>
</organism>